<evidence type="ECO:0000256" key="1">
    <source>
        <dbReference type="ARBA" id="ARBA00004141"/>
    </source>
</evidence>
<feature type="region of interest" description="Disordered" evidence="9">
    <location>
        <begin position="126"/>
        <end position="219"/>
    </location>
</feature>
<evidence type="ECO:0000256" key="8">
    <source>
        <dbReference type="ARBA" id="ARBA00034651"/>
    </source>
</evidence>
<dbReference type="Gene3D" id="1.20.1080.10">
    <property type="entry name" value="Glycerol uptake facilitator protein"/>
    <property type="match status" value="1"/>
</dbReference>
<gene>
    <name evidence="11" type="ORF">EJ02DRAFT_400216</name>
</gene>
<comment type="similarity">
    <text evidence="2">Belongs to the MIP/aquaporin (TC 1.A.8) family.</text>
</comment>
<dbReference type="SUPFAM" id="SSF81338">
    <property type="entry name" value="Aquaporin-like"/>
    <property type="match status" value="1"/>
</dbReference>
<dbReference type="PANTHER" id="PTHR19139:SF283">
    <property type="entry name" value="AQUAPORIN"/>
    <property type="match status" value="1"/>
</dbReference>
<evidence type="ECO:0000256" key="4">
    <source>
        <dbReference type="ARBA" id="ARBA00022692"/>
    </source>
</evidence>
<dbReference type="PRINTS" id="PR00783">
    <property type="entry name" value="MINTRINSICP"/>
</dbReference>
<evidence type="ECO:0000256" key="2">
    <source>
        <dbReference type="ARBA" id="ARBA00006175"/>
    </source>
</evidence>
<dbReference type="InterPro" id="IPR000425">
    <property type="entry name" value="MIP"/>
</dbReference>
<feature type="transmembrane region" description="Helical" evidence="10">
    <location>
        <begin position="403"/>
        <end position="423"/>
    </location>
</feature>
<sequence length="523" mass="57546">MAQSNSTLPQFYGQQLHDGTIAESPGAIAPPQRGSDDSRRELLRLPVQPHPAHIDLHMEQEPHVTSADQINALGLVPRTAKMSALPDSQGFKSPGLGRRQSQDARRVVPYSPAINRNPYMEEYFEEVEQYSPPRQYRRRPGRRQQRPPVSYNNSYAEHQGSKYGPLPRNSVDNHSQATYDTTGKPNYEMYYPSEDEYGPRRRPVMRGGGSSRGPPRPPVPTEGVMRLPWIIWMGSNAKNHFVAFVGEFVGTTMFLFFAFSGTQVANIGSSAPSSDNTTTGEAAGFSPIVLLYIALVFSFSLMVNVWIFFRISGGLFNPAVTFAMLLCKALSPIRAFMLVTAQISGSIFASFLVSVLFPTRFNVRTTLGEGTSLVQGVFIEAILTAELVFTIVMLAMEKHKATFIAPVGIGLALFIAELVGVYYTGGSLNPARSFGPCVVTGVFDLEHWIYWVGPAAGAIIAVVFYKFIKILEYEVANPGQDDDDKDQESKEREGSAIVDVESGVEVKKKKEGQGFGGRGEGTY</sequence>
<evidence type="ECO:0000256" key="7">
    <source>
        <dbReference type="ARBA" id="ARBA00023136"/>
    </source>
</evidence>
<keyword evidence="5" id="KW-0677">Repeat</keyword>
<dbReference type="Proteomes" id="UP000800038">
    <property type="component" value="Unassembled WGS sequence"/>
</dbReference>
<dbReference type="GO" id="GO:0005886">
    <property type="term" value="C:plasma membrane"/>
    <property type="evidence" value="ECO:0007669"/>
    <property type="project" value="TreeGrafter"/>
</dbReference>
<evidence type="ECO:0000256" key="9">
    <source>
        <dbReference type="SAM" id="MobiDB-lite"/>
    </source>
</evidence>
<dbReference type="PANTHER" id="PTHR19139">
    <property type="entry name" value="AQUAPORIN TRANSPORTER"/>
    <property type="match status" value="1"/>
</dbReference>
<evidence type="ECO:0000256" key="6">
    <source>
        <dbReference type="ARBA" id="ARBA00022989"/>
    </source>
</evidence>
<dbReference type="AlphaFoldDB" id="A0A6A5SS88"/>
<dbReference type="OrthoDB" id="3222at2759"/>
<keyword evidence="3" id="KW-0813">Transport</keyword>
<dbReference type="InterPro" id="IPR023271">
    <property type="entry name" value="Aquaporin-like"/>
</dbReference>
<evidence type="ECO:0000256" key="10">
    <source>
        <dbReference type="SAM" id="Phobius"/>
    </source>
</evidence>
<feature type="region of interest" description="Disordered" evidence="9">
    <location>
        <begin position="84"/>
        <end position="105"/>
    </location>
</feature>
<dbReference type="Pfam" id="PF00230">
    <property type="entry name" value="MIP"/>
    <property type="match status" value="1"/>
</dbReference>
<feature type="transmembrane region" description="Helical" evidence="10">
    <location>
        <begin position="448"/>
        <end position="468"/>
    </location>
</feature>
<proteinExistence type="inferred from homology"/>
<comment type="catalytic activity">
    <reaction evidence="8">
        <text>H2O(in) = H2O(out)</text>
        <dbReference type="Rhea" id="RHEA:29667"/>
        <dbReference type="ChEBI" id="CHEBI:15377"/>
    </reaction>
</comment>
<dbReference type="EMBL" id="ML976024">
    <property type="protein sequence ID" value="KAF1943525.1"/>
    <property type="molecule type" value="Genomic_DNA"/>
</dbReference>
<evidence type="ECO:0000313" key="11">
    <source>
        <dbReference type="EMBL" id="KAF1943525.1"/>
    </source>
</evidence>
<keyword evidence="12" id="KW-1185">Reference proteome</keyword>
<dbReference type="GO" id="GO:0015250">
    <property type="term" value="F:water channel activity"/>
    <property type="evidence" value="ECO:0007669"/>
    <property type="project" value="TreeGrafter"/>
</dbReference>
<feature type="compositionally biased region" description="Basic residues" evidence="9">
    <location>
        <begin position="135"/>
        <end position="145"/>
    </location>
</feature>
<dbReference type="FunFam" id="1.20.1080.10:FF:000014">
    <property type="entry name" value="Aquaporin 1"/>
    <property type="match status" value="1"/>
</dbReference>
<keyword evidence="6 10" id="KW-1133">Transmembrane helix</keyword>
<accession>A0A6A5SS88</accession>
<keyword evidence="7 10" id="KW-0472">Membrane</keyword>
<feature type="compositionally biased region" description="Polar residues" evidence="9">
    <location>
        <begin position="170"/>
        <end position="184"/>
    </location>
</feature>
<feature type="transmembrane region" description="Helical" evidence="10">
    <location>
        <begin position="241"/>
        <end position="265"/>
    </location>
</feature>
<feature type="region of interest" description="Disordered" evidence="9">
    <location>
        <begin position="1"/>
        <end position="39"/>
    </location>
</feature>
<evidence type="ECO:0000256" key="3">
    <source>
        <dbReference type="ARBA" id="ARBA00022448"/>
    </source>
</evidence>
<feature type="compositionally biased region" description="Polar residues" evidence="9">
    <location>
        <begin position="1"/>
        <end position="13"/>
    </location>
</feature>
<organism evidence="11 12">
    <name type="scientific">Clathrospora elynae</name>
    <dbReference type="NCBI Taxonomy" id="706981"/>
    <lineage>
        <taxon>Eukaryota</taxon>
        <taxon>Fungi</taxon>
        <taxon>Dikarya</taxon>
        <taxon>Ascomycota</taxon>
        <taxon>Pezizomycotina</taxon>
        <taxon>Dothideomycetes</taxon>
        <taxon>Pleosporomycetidae</taxon>
        <taxon>Pleosporales</taxon>
        <taxon>Diademaceae</taxon>
        <taxon>Clathrospora</taxon>
    </lineage>
</organism>
<keyword evidence="4 10" id="KW-0812">Transmembrane</keyword>
<feature type="transmembrane region" description="Helical" evidence="10">
    <location>
        <begin position="285"/>
        <end position="309"/>
    </location>
</feature>
<reference evidence="11" key="1">
    <citation type="journal article" date="2020" name="Stud. Mycol.">
        <title>101 Dothideomycetes genomes: a test case for predicting lifestyles and emergence of pathogens.</title>
        <authorList>
            <person name="Haridas S."/>
            <person name="Albert R."/>
            <person name="Binder M."/>
            <person name="Bloem J."/>
            <person name="Labutti K."/>
            <person name="Salamov A."/>
            <person name="Andreopoulos B."/>
            <person name="Baker S."/>
            <person name="Barry K."/>
            <person name="Bills G."/>
            <person name="Bluhm B."/>
            <person name="Cannon C."/>
            <person name="Castanera R."/>
            <person name="Culley D."/>
            <person name="Daum C."/>
            <person name="Ezra D."/>
            <person name="Gonzalez J."/>
            <person name="Henrissat B."/>
            <person name="Kuo A."/>
            <person name="Liang C."/>
            <person name="Lipzen A."/>
            <person name="Lutzoni F."/>
            <person name="Magnuson J."/>
            <person name="Mondo S."/>
            <person name="Nolan M."/>
            <person name="Ohm R."/>
            <person name="Pangilinan J."/>
            <person name="Park H.-J."/>
            <person name="Ramirez L."/>
            <person name="Alfaro M."/>
            <person name="Sun H."/>
            <person name="Tritt A."/>
            <person name="Yoshinaga Y."/>
            <person name="Zwiers L.-H."/>
            <person name="Turgeon B."/>
            <person name="Goodwin S."/>
            <person name="Spatafora J."/>
            <person name="Crous P."/>
            <person name="Grigoriev I."/>
        </authorList>
    </citation>
    <scope>NUCLEOTIDE SEQUENCE</scope>
    <source>
        <strain evidence="11">CBS 161.51</strain>
    </source>
</reference>
<feature type="region of interest" description="Disordered" evidence="9">
    <location>
        <begin position="479"/>
        <end position="523"/>
    </location>
</feature>
<dbReference type="InterPro" id="IPR034294">
    <property type="entry name" value="Aquaporin_transptr"/>
</dbReference>
<feature type="compositionally biased region" description="Gly residues" evidence="9">
    <location>
        <begin position="513"/>
        <end position="523"/>
    </location>
</feature>
<evidence type="ECO:0000313" key="12">
    <source>
        <dbReference type="Proteomes" id="UP000800038"/>
    </source>
</evidence>
<evidence type="ECO:0000256" key="5">
    <source>
        <dbReference type="ARBA" id="ARBA00022737"/>
    </source>
</evidence>
<protein>
    <submittedName>
        <fullName evidence="11">Aquaporin-like protein</fullName>
    </submittedName>
</protein>
<comment type="subcellular location">
    <subcellularLocation>
        <location evidence="1">Membrane</location>
        <topology evidence="1">Multi-pass membrane protein</topology>
    </subcellularLocation>
</comment>
<name>A0A6A5SS88_9PLEO</name>
<feature type="transmembrane region" description="Helical" evidence="10">
    <location>
        <begin position="335"/>
        <end position="357"/>
    </location>
</feature>